<dbReference type="RefSeq" id="WP_185034890.1">
    <property type="nucleotide sequence ID" value="NZ_BNBN01000006.1"/>
</dbReference>
<dbReference type="Gene3D" id="1.10.540.10">
    <property type="entry name" value="Acyl-CoA dehydrogenase/oxidase, N-terminal domain"/>
    <property type="match status" value="1"/>
</dbReference>
<dbReference type="PANTHER" id="PTHR43884:SF12">
    <property type="entry name" value="ISOVALERYL-COA DEHYDROGENASE, MITOCHONDRIAL-RELATED"/>
    <property type="match status" value="1"/>
</dbReference>
<dbReference type="Pfam" id="PF00441">
    <property type="entry name" value="Acyl-CoA_dh_1"/>
    <property type="match status" value="1"/>
</dbReference>
<sequence>MTVTDTRPARWSTADLDRAVQEVDAVTALHAADCDRDARFPEEALAALRSTGLLGLMVPAEYGGAGGGLADMAAVSSRLSRTCMSVGMIFTMHCQQVAAVVRDGGPLRDRLLPRVARGELYLASVTTEASTGGHLLSSGASLTGDASTLHVDRFAPVVTGGSFADGFLLTMQAPDATSPTQVSLVYADRDQLRVTVRGGWNPMGMRATHSAPLHLAGDVPAGQVVGVHGGFRDIAVRTFAPMAHIGWAACWLGTADGALSRTVTLLRAERRSRGLDSELLLRRLSRVRQRLDTVHALINHSVSVLEKTIDSTSASVQLLINAVKLTASEMCPAAVDELVDLLGMRHGYLRDSDLALERALRDLRSAPLNYSNDRLHAADGALVLMDREVRHV</sequence>
<evidence type="ECO:0000256" key="3">
    <source>
        <dbReference type="ARBA" id="ARBA00022630"/>
    </source>
</evidence>
<dbReference type="PANTHER" id="PTHR43884">
    <property type="entry name" value="ACYL-COA DEHYDROGENASE"/>
    <property type="match status" value="1"/>
</dbReference>
<proteinExistence type="inferred from homology"/>
<gene>
    <name evidence="7" type="ORF">HNQ79_005142</name>
</gene>
<dbReference type="Pfam" id="PF02771">
    <property type="entry name" value="Acyl-CoA_dh_N"/>
    <property type="match status" value="1"/>
</dbReference>
<evidence type="ECO:0000259" key="5">
    <source>
        <dbReference type="Pfam" id="PF00441"/>
    </source>
</evidence>
<dbReference type="SUPFAM" id="SSF56645">
    <property type="entry name" value="Acyl-CoA dehydrogenase NM domain-like"/>
    <property type="match status" value="1"/>
</dbReference>
<organism evidence="7 8">
    <name type="scientific">Streptomyces candidus</name>
    <dbReference type="NCBI Taxonomy" id="67283"/>
    <lineage>
        <taxon>Bacteria</taxon>
        <taxon>Bacillati</taxon>
        <taxon>Actinomycetota</taxon>
        <taxon>Actinomycetes</taxon>
        <taxon>Kitasatosporales</taxon>
        <taxon>Streptomycetaceae</taxon>
        <taxon>Streptomyces</taxon>
    </lineage>
</organism>
<comment type="caution">
    <text evidence="7">The sequence shown here is derived from an EMBL/GenBank/DDBJ whole genome shotgun (WGS) entry which is preliminary data.</text>
</comment>
<evidence type="ECO:0000256" key="1">
    <source>
        <dbReference type="ARBA" id="ARBA00001974"/>
    </source>
</evidence>
<keyword evidence="4" id="KW-0274">FAD</keyword>
<evidence type="ECO:0000256" key="4">
    <source>
        <dbReference type="ARBA" id="ARBA00022827"/>
    </source>
</evidence>
<dbReference type="EMBL" id="JACHEM010000014">
    <property type="protein sequence ID" value="MBB6438630.1"/>
    <property type="molecule type" value="Genomic_DNA"/>
</dbReference>
<dbReference type="Proteomes" id="UP000540423">
    <property type="component" value="Unassembled WGS sequence"/>
</dbReference>
<feature type="domain" description="Acyl-CoA dehydrogenase/oxidase N-terminal" evidence="6">
    <location>
        <begin position="23"/>
        <end position="119"/>
    </location>
</feature>
<evidence type="ECO:0000256" key="2">
    <source>
        <dbReference type="ARBA" id="ARBA00009347"/>
    </source>
</evidence>
<comment type="cofactor">
    <cofactor evidence="1">
        <name>FAD</name>
        <dbReference type="ChEBI" id="CHEBI:57692"/>
    </cofactor>
</comment>
<dbReference type="InterPro" id="IPR046373">
    <property type="entry name" value="Acyl-CoA_Oxase/DH_mid-dom_sf"/>
</dbReference>
<name>A0A7X0LRY0_9ACTN</name>
<dbReference type="GO" id="GO:0070991">
    <property type="term" value="F:medium-chain fatty acyl-CoA dehydrogenase activity"/>
    <property type="evidence" value="ECO:0007669"/>
    <property type="project" value="UniProtKB-EC"/>
</dbReference>
<accession>A0A7X0LRY0</accession>
<dbReference type="InterPro" id="IPR037069">
    <property type="entry name" value="AcylCoA_DH/ox_N_sf"/>
</dbReference>
<dbReference type="Gene3D" id="2.40.110.10">
    <property type="entry name" value="Butyryl-CoA Dehydrogenase, subunit A, domain 2"/>
    <property type="match status" value="1"/>
</dbReference>
<dbReference type="InterPro" id="IPR009100">
    <property type="entry name" value="AcylCoA_DH/oxidase_NM_dom_sf"/>
</dbReference>
<dbReference type="EC" id="1.3.8.7" evidence="7"/>
<dbReference type="GO" id="GO:0050660">
    <property type="term" value="F:flavin adenine dinucleotide binding"/>
    <property type="evidence" value="ECO:0007669"/>
    <property type="project" value="InterPro"/>
</dbReference>
<evidence type="ECO:0000313" key="8">
    <source>
        <dbReference type="Proteomes" id="UP000540423"/>
    </source>
</evidence>
<comment type="similarity">
    <text evidence="2">Belongs to the acyl-CoA dehydrogenase family.</text>
</comment>
<dbReference type="PIRSF" id="PIRSF016578">
    <property type="entry name" value="HsaA"/>
    <property type="match status" value="1"/>
</dbReference>
<protein>
    <submittedName>
        <fullName evidence="7">Acyl-CoA dehydrogenase</fullName>
        <ecNumber evidence="7">1.3.8.7</ecNumber>
    </submittedName>
</protein>
<evidence type="ECO:0000259" key="6">
    <source>
        <dbReference type="Pfam" id="PF02771"/>
    </source>
</evidence>
<evidence type="ECO:0000313" key="7">
    <source>
        <dbReference type="EMBL" id="MBB6438630.1"/>
    </source>
</evidence>
<dbReference type="InterPro" id="IPR013786">
    <property type="entry name" value="AcylCoA_DH/ox_N"/>
</dbReference>
<dbReference type="InterPro" id="IPR009075">
    <property type="entry name" value="AcylCo_DH/oxidase_C"/>
</dbReference>
<dbReference type="InterPro" id="IPR036250">
    <property type="entry name" value="AcylCo_DH-like_C"/>
</dbReference>
<keyword evidence="7" id="KW-0560">Oxidoreductase</keyword>
<dbReference type="AlphaFoldDB" id="A0A7X0LRY0"/>
<dbReference type="Gene3D" id="1.20.140.10">
    <property type="entry name" value="Butyryl-CoA Dehydrogenase, subunit A, domain 3"/>
    <property type="match status" value="1"/>
</dbReference>
<keyword evidence="8" id="KW-1185">Reference proteome</keyword>
<keyword evidence="3" id="KW-0285">Flavoprotein</keyword>
<feature type="domain" description="Acyl-CoA dehydrogenase/oxidase C-terminal" evidence="5">
    <location>
        <begin position="244"/>
        <end position="366"/>
    </location>
</feature>
<dbReference type="SUPFAM" id="SSF47203">
    <property type="entry name" value="Acyl-CoA dehydrogenase C-terminal domain-like"/>
    <property type="match status" value="1"/>
</dbReference>
<reference evidence="7 8" key="1">
    <citation type="submission" date="2020-08" db="EMBL/GenBank/DDBJ databases">
        <title>Genomic Encyclopedia of Type Strains, Phase IV (KMG-IV): sequencing the most valuable type-strain genomes for metagenomic binning, comparative biology and taxonomic classification.</title>
        <authorList>
            <person name="Goeker M."/>
        </authorList>
    </citation>
    <scope>NUCLEOTIDE SEQUENCE [LARGE SCALE GENOMIC DNA]</scope>
    <source>
        <strain evidence="7 8">DSM 40141</strain>
    </source>
</reference>